<dbReference type="SMART" id="SM01158">
    <property type="entry name" value="DUF1741"/>
    <property type="match status" value="1"/>
</dbReference>
<reference evidence="6" key="1">
    <citation type="submission" date="2021-03" db="EMBL/GenBank/DDBJ databases">
        <authorList>
            <person name="Bekaert M."/>
        </authorList>
    </citation>
    <scope>NUCLEOTIDE SEQUENCE</scope>
</reference>
<dbReference type="OrthoDB" id="2012278at2759"/>
<comment type="caution">
    <text evidence="6">The sequence shown here is derived from an EMBL/GenBank/DDBJ whole genome shotgun (WGS) entry which is preliminary data.</text>
</comment>
<evidence type="ECO:0000256" key="3">
    <source>
        <dbReference type="ARBA" id="ARBA00022989"/>
    </source>
</evidence>
<dbReference type="GO" id="GO:0016020">
    <property type="term" value="C:membrane"/>
    <property type="evidence" value="ECO:0007669"/>
    <property type="project" value="UniProtKB-SubCell"/>
</dbReference>
<organism evidence="6 7">
    <name type="scientific">Mytilus edulis</name>
    <name type="common">Blue mussel</name>
    <dbReference type="NCBI Taxonomy" id="6550"/>
    <lineage>
        <taxon>Eukaryota</taxon>
        <taxon>Metazoa</taxon>
        <taxon>Spiralia</taxon>
        <taxon>Lophotrochozoa</taxon>
        <taxon>Mollusca</taxon>
        <taxon>Bivalvia</taxon>
        <taxon>Autobranchia</taxon>
        <taxon>Pteriomorphia</taxon>
        <taxon>Mytilida</taxon>
        <taxon>Mytiloidea</taxon>
        <taxon>Mytilidae</taxon>
        <taxon>Mytilinae</taxon>
        <taxon>Mytilus</taxon>
    </lineage>
</organism>
<evidence type="ECO:0000256" key="1">
    <source>
        <dbReference type="ARBA" id="ARBA00004370"/>
    </source>
</evidence>
<dbReference type="Pfam" id="PF08427">
    <property type="entry name" value="ARMH3_C"/>
    <property type="match status" value="1"/>
</dbReference>
<evidence type="ECO:0000256" key="2">
    <source>
        <dbReference type="ARBA" id="ARBA00022692"/>
    </source>
</evidence>
<proteinExistence type="predicted"/>
<evidence type="ECO:0000313" key="6">
    <source>
        <dbReference type="EMBL" id="CAG2239891.1"/>
    </source>
</evidence>
<keyword evidence="7" id="KW-1185">Reference proteome</keyword>
<evidence type="ECO:0000313" key="7">
    <source>
        <dbReference type="Proteomes" id="UP000683360"/>
    </source>
</evidence>
<evidence type="ECO:0000259" key="5">
    <source>
        <dbReference type="SMART" id="SM01158"/>
    </source>
</evidence>
<keyword evidence="2" id="KW-0812">Transmembrane</keyword>
<dbReference type="EMBL" id="CAJPWZ010002540">
    <property type="protein sequence ID" value="CAG2239891.1"/>
    <property type="molecule type" value="Genomic_DNA"/>
</dbReference>
<gene>
    <name evidence="6" type="ORF">MEDL_52237</name>
</gene>
<evidence type="ECO:0000256" key="4">
    <source>
        <dbReference type="ARBA" id="ARBA00023136"/>
    </source>
</evidence>
<dbReference type="PANTHER" id="PTHR13608:SF3">
    <property type="entry name" value="ARMADILLO-LIKE HELICAL DOMAIN-CONTAINING PROTEIN 3"/>
    <property type="match status" value="1"/>
</dbReference>
<accession>A0A8S3UBR2</accession>
<dbReference type="Proteomes" id="UP000683360">
    <property type="component" value="Unassembled WGS sequence"/>
</dbReference>
<sequence length="785" mass="89416">MGLKEKVVQIYEIFFQGDDPSCDKPNFWDEFFLLKVNIGHIESEFDKLSNESLLGLKDNLNLLFYKAVQALKEENPIRVINALHTLCALIRGVFKKSVGDFGFDVINILIGFDSAETVMQQMVENLNRILTEEYPVILKLQVLKFLQVLATATDNISQNTLLEYILINSVFESLIQILGNAALRQILGHDTVLVLTLFIQYRKYESANQYIVKLSILDDELALTGYAQVVHNALFDFNRSYAVRNIEPQGGWFSALASMVGNMFVADEKQIAAVRSNDSILLALYEAIHLNRNFITALTHTHTPSTPATPPSSPVLSPGNPLLNQVPKTDPALLEPTCQPTNLLVTFLEYSSVVLQDTKDETQHNNAKLCLIILTCISEDQYANSLMHDINMNFRVPLHRMPMRHRKMKVEKDISSRPLVCAVLDLMVEFIMSHMMKTFPLELYLKCLGITHRVLCYQKKCRVRIQYPWKELWTALINLLKFILSNEGSLVKRQNNIFHLSSKIMNIFNTFITYGDTFLPNPNSYDELYYEIIRMHQLLSYTTNDGESKDSAARLTNHLVNIRAIVNHFTPKVDAWSAAKQLSSLTEEQVLEVVRANYDTLTLKLQDNLDQFDRYSEKPREMGYFTQLVRSITVEVCQKIVVAKMLAKFPFKDPVVCGLAFLNPSTRGDLPSSSVTAVARRFPSVVPEHLLQQLEEEFTTYQVISASELPTYTPESTRVDQYWGQDKGWRSNCLTVESLVYASRTRPSILVQDIKIRNPSKNSVVVNLDQIGQTELKDAKVSKAR</sequence>
<protein>
    <submittedName>
        <fullName evidence="6">Armadillo-like helical domain-containing protein 3</fullName>
    </submittedName>
</protein>
<feature type="domain" description="Armadillo-like helical" evidence="5">
    <location>
        <begin position="411"/>
        <end position="640"/>
    </location>
</feature>
<keyword evidence="3" id="KW-1133">Transmembrane helix</keyword>
<name>A0A8S3UBR2_MYTED</name>
<dbReference type="AlphaFoldDB" id="A0A8S3UBR2"/>
<dbReference type="InterPro" id="IPR013636">
    <property type="entry name" value="ARMH3_C"/>
</dbReference>
<dbReference type="InterPro" id="IPR039868">
    <property type="entry name" value="ARMD3-like"/>
</dbReference>
<comment type="subcellular location">
    <subcellularLocation>
        <location evidence="1">Membrane</location>
    </subcellularLocation>
</comment>
<keyword evidence="4" id="KW-0472">Membrane</keyword>
<dbReference type="PANTHER" id="PTHR13608">
    <property type="entry name" value="ARMADILLO-LIKE HELICAL DOMAIN-CONTAINING PROTEIN 3"/>
    <property type="match status" value="1"/>
</dbReference>
<dbReference type="GO" id="GO:0005829">
    <property type="term" value="C:cytosol"/>
    <property type="evidence" value="ECO:0007669"/>
    <property type="project" value="TreeGrafter"/>
</dbReference>